<gene>
    <name evidence="2" type="ORF">DVS28_b0588</name>
</gene>
<name>A0A346Y781_9ACTN</name>
<dbReference type="KEGG" id="euz:DVS28_b0588"/>
<organism evidence="2 3">
    <name type="scientific">Euzebya pacifica</name>
    <dbReference type="NCBI Taxonomy" id="1608957"/>
    <lineage>
        <taxon>Bacteria</taxon>
        <taxon>Bacillati</taxon>
        <taxon>Actinomycetota</taxon>
        <taxon>Nitriliruptoria</taxon>
        <taxon>Euzebyales</taxon>
    </lineage>
</organism>
<geneLocation type="plasmid" evidence="3">
    <name>pedy32-46i</name>
</geneLocation>
<feature type="compositionally biased region" description="Gly residues" evidence="1">
    <location>
        <begin position="29"/>
        <end position="38"/>
    </location>
</feature>
<feature type="region of interest" description="Disordered" evidence="1">
    <location>
        <begin position="29"/>
        <end position="68"/>
    </location>
</feature>
<keyword evidence="2" id="KW-0614">Plasmid</keyword>
<dbReference type="EMBL" id="CP031166">
    <property type="protein sequence ID" value="AXV10328.1"/>
    <property type="molecule type" value="Genomic_DNA"/>
</dbReference>
<dbReference type="RefSeq" id="WP_114594890.1">
    <property type="nucleotide sequence ID" value="NZ_CP031166.1"/>
</dbReference>
<proteinExistence type="predicted"/>
<sequence>MTSRHLLVTGAAIVVVVLLVLLAPLGGGAPPSESGGGAEPAVPPVVADAPNGGDGQVDVDLTDPTLTNPQPALADVLLDDEDIPQLDGEDLLVPASPRNVVSALDFAAAYYTIPAGLRTAEHRASLRPWVTDQVHERLTTDTDGLFDQADAVRDLRRQDSVGTVVEHSVVAEGPAEVRVLVVVEAMVTAGAEERRDTHSMLLTLTAPTVAGGRWLVADLVVNPISADQLS</sequence>
<evidence type="ECO:0000313" key="2">
    <source>
        <dbReference type="EMBL" id="AXV10328.1"/>
    </source>
</evidence>
<accession>A0A346Y781</accession>
<evidence type="ECO:0000313" key="3">
    <source>
        <dbReference type="Proteomes" id="UP000264006"/>
    </source>
</evidence>
<reference evidence="2 3" key="1">
    <citation type="submission" date="2018-09" db="EMBL/GenBank/DDBJ databases">
        <title>Complete genome sequence of Euzebya sp. DY32-46 isolated from seawater of Pacific Ocean.</title>
        <authorList>
            <person name="Xu L."/>
            <person name="Wu Y.-H."/>
            <person name="Xu X.-W."/>
        </authorList>
    </citation>
    <scope>NUCLEOTIDE SEQUENCE [LARGE SCALE GENOMIC DNA]</scope>
    <source>
        <strain evidence="2 3">DY32-46</strain>
        <plasmid evidence="3">pedy32-46i</plasmid>
    </source>
</reference>
<protein>
    <recommendedName>
        <fullName evidence="4">Mce-associated membrane protein</fullName>
    </recommendedName>
</protein>
<keyword evidence="3" id="KW-1185">Reference proteome</keyword>
<dbReference type="AlphaFoldDB" id="A0A346Y781"/>
<dbReference type="Proteomes" id="UP000264006">
    <property type="component" value="Plasmid pEDY32-46I"/>
</dbReference>
<evidence type="ECO:0000256" key="1">
    <source>
        <dbReference type="SAM" id="MobiDB-lite"/>
    </source>
</evidence>
<evidence type="ECO:0008006" key="4">
    <source>
        <dbReference type="Google" id="ProtNLM"/>
    </source>
</evidence>